<comment type="caution">
    <text evidence="1">The sequence shown here is derived from an EMBL/GenBank/DDBJ whole genome shotgun (WGS) entry which is preliminary data.</text>
</comment>
<dbReference type="Proteomes" id="UP000477750">
    <property type="component" value="Unassembled WGS sequence"/>
</dbReference>
<keyword evidence="2" id="KW-1185">Reference proteome</keyword>
<dbReference type="RefSeq" id="WP_153025523.1">
    <property type="nucleotide sequence ID" value="NZ_WIAO01000013.1"/>
</dbReference>
<dbReference type="EMBL" id="WIAO01000013">
    <property type="protein sequence ID" value="MQM26357.1"/>
    <property type="molecule type" value="Genomic_DNA"/>
</dbReference>
<protein>
    <recommendedName>
        <fullName evidence="3">Helix-turn-helix domain-containing protein</fullName>
    </recommendedName>
</protein>
<evidence type="ECO:0008006" key="3">
    <source>
        <dbReference type="Google" id="ProtNLM"/>
    </source>
</evidence>
<proteinExistence type="predicted"/>
<reference evidence="1 2" key="1">
    <citation type="submission" date="2019-10" db="EMBL/GenBank/DDBJ databases">
        <title>Glycomyces albidus sp. nov., a novel actinomycete isolated from rhizosphere soil of wheat (Triticum aestivum L.).</title>
        <authorList>
            <person name="Qian L."/>
        </authorList>
    </citation>
    <scope>NUCLEOTIDE SEQUENCE [LARGE SCALE GENOMIC DNA]</scope>
    <source>
        <strain evidence="1 2">NEAU-7082</strain>
    </source>
</reference>
<accession>A0A6L5G9K8</accession>
<name>A0A6L5G9K8_9ACTN</name>
<evidence type="ECO:0000313" key="2">
    <source>
        <dbReference type="Proteomes" id="UP000477750"/>
    </source>
</evidence>
<organism evidence="1 2">
    <name type="scientific">Glycomyces albidus</name>
    <dbReference type="NCBI Taxonomy" id="2656774"/>
    <lineage>
        <taxon>Bacteria</taxon>
        <taxon>Bacillati</taxon>
        <taxon>Actinomycetota</taxon>
        <taxon>Actinomycetes</taxon>
        <taxon>Glycomycetales</taxon>
        <taxon>Glycomycetaceae</taxon>
        <taxon>Glycomyces</taxon>
    </lineage>
</organism>
<dbReference type="AlphaFoldDB" id="A0A6L5G9K8"/>
<sequence>MESAQIATVAADVSDPRAGLRAVASLRVLADRLELRQVEAALRSGMGWQAIADALGVTRQAVHKKYAKRIDPTIRPSRRST</sequence>
<evidence type="ECO:0000313" key="1">
    <source>
        <dbReference type="EMBL" id="MQM26357.1"/>
    </source>
</evidence>
<gene>
    <name evidence="1" type="ORF">GFD30_12365</name>
</gene>